<name>A0A7H9ANA9_9FLAO</name>
<proteinExistence type="predicted"/>
<dbReference type="Proteomes" id="UP000509302">
    <property type="component" value="Chromosome"/>
</dbReference>
<dbReference type="KEGG" id="cagg:HYG79_06080"/>
<dbReference type="Gene3D" id="2.40.128.490">
    <property type="entry name" value="Uncharacterised protein PF14869, DUF4488"/>
    <property type="match status" value="1"/>
</dbReference>
<evidence type="ECO:0000313" key="2">
    <source>
        <dbReference type="EMBL" id="QLG44939.1"/>
    </source>
</evidence>
<dbReference type="EMBL" id="CP058595">
    <property type="protein sequence ID" value="QLG44939.1"/>
    <property type="molecule type" value="Genomic_DNA"/>
</dbReference>
<accession>A0A7H9ANA9</accession>
<keyword evidence="3" id="KW-1185">Reference proteome</keyword>
<feature type="signal peptide" evidence="1">
    <location>
        <begin position="1"/>
        <end position="19"/>
    </location>
</feature>
<gene>
    <name evidence="2" type="ORF">HYG79_06080</name>
</gene>
<evidence type="ECO:0008006" key="4">
    <source>
        <dbReference type="Google" id="ProtNLM"/>
    </source>
</evidence>
<protein>
    <recommendedName>
        <fullName evidence="4">Membrane or secreted protein</fullName>
    </recommendedName>
</protein>
<dbReference type="RefSeq" id="WP_179241229.1">
    <property type="nucleotide sequence ID" value="NZ_CP058595.1"/>
</dbReference>
<sequence>MLFRIVFFVALSICINANAQIKPGTYATDIENVRHEVKINDDYFIYSEYEIDPPKFIRTLGGFPETYKDKLFVLLEFNSNYTNDSILKLPLTFETNRDSLMLHWFDKLYFERLPDKNQELDGAWLFATRGPDTGQERRGEENNRKTLKFLMDGHFQRVAYNTDTSKFFGTGGGTYTSENGVYTENITFFSRDNTRVGASLEFNYELKGDDWHHTGKNSKGEPMYEIWGRRQ</sequence>
<organism evidence="2 3">
    <name type="scientific">Costertonia aggregata</name>
    <dbReference type="NCBI Taxonomy" id="343403"/>
    <lineage>
        <taxon>Bacteria</taxon>
        <taxon>Pseudomonadati</taxon>
        <taxon>Bacteroidota</taxon>
        <taxon>Flavobacteriia</taxon>
        <taxon>Flavobacteriales</taxon>
        <taxon>Flavobacteriaceae</taxon>
        <taxon>Costertonia</taxon>
    </lineage>
</organism>
<feature type="chain" id="PRO_5028874531" description="Membrane or secreted protein" evidence="1">
    <location>
        <begin position="20"/>
        <end position="231"/>
    </location>
</feature>
<reference evidence="2 3" key="1">
    <citation type="journal article" date="2006" name="Int. J. Syst. Evol. Microbiol.">
        <title>Costertonia aggregata gen. nov., sp. nov., a mesophilic marine bacterium of the family Flavobacteriaceae, isolated from a mature biofilm.</title>
        <authorList>
            <person name="Kwon K.K."/>
            <person name="Lee Y.K."/>
            <person name="Lee H.K."/>
        </authorList>
    </citation>
    <scope>NUCLEOTIDE SEQUENCE [LARGE SCALE GENOMIC DNA]</scope>
    <source>
        <strain evidence="2 3">KCCM 42265</strain>
    </source>
</reference>
<evidence type="ECO:0000256" key="1">
    <source>
        <dbReference type="SAM" id="SignalP"/>
    </source>
</evidence>
<dbReference type="AlphaFoldDB" id="A0A7H9ANA9"/>
<keyword evidence="1" id="KW-0732">Signal</keyword>
<evidence type="ECO:0000313" key="3">
    <source>
        <dbReference type="Proteomes" id="UP000509302"/>
    </source>
</evidence>